<organism evidence="4 5">
    <name type="scientific">Candidatus Electronema aureum</name>
    <dbReference type="NCBI Taxonomy" id="2005002"/>
    <lineage>
        <taxon>Bacteria</taxon>
        <taxon>Pseudomonadati</taxon>
        <taxon>Thermodesulfobacteriota</taxon>
        <taxon>Desulfobulbia</taxon>
        <taxon>Desulfobulbales</taxon>
        <taxon>Desulfobulbaceae</taxon>
        <taxon>Candidatus Electronema</taxon>
    </lineage>
</organism>
<dbReference type="Proteomes" id="UP000316238">
    <property type="component" value="Unassembled WGS sequence"/>
</dbReference>
<keyword evidence="1" id="KW-0804">Transcription</keyword>
<gene>
    <name evidence="4" type="ORF">CDV28_10473</name>
</gene>
<evidence type="ECO:0000313" key="4">
    <source>
        <dbReference type="EMBL" id="TAA75731.1"/>
    </source>
</evidence>
<evidence type="ECO:0000259" key="2">
    <source>
        <dbReference type="PROSITE" id="PS50164"/>
    </source>
</evidence>
<dbReference type="PROSITE" id="PS51913">
    <property type="entry name" value="HTH_HARE"/>
    <property type="match status" value="1"/>
</dbReference>
<keyword evidence="4" id="KW-0540">Nuclease</keyword>
<dbReference type="InterPro" id="IPR000305">
    <property type="entry name" value="GIY-YIG_endonuc"/>
</dbReference>
<dbReference type="PROSITE" id="PS50164">
    <property type="entry name" value="GIY_YIG"/>
    <property type="match status" value="1"/>
</dbReference>
<dbReference type="Pfam" id="PF05066">
    <property type="entry name" value="HARE-HTH"/>
    <property type="match status" value="1"/>
</dbReference>
<reference evidence="4" key="1">
    <citation type="submission" date="2017-07" db="EMBL/GenBank/DDBJ databases">
        <title>The cable genome - Insights into the physiology and evolution of filamentous bacteria capable of sulfide oxidation via long distance electron transfer.</title>
        <authorList>
            <person name="Thorup C."/>
            <person name="Bjerg J.T."/>
            <person name="Schreiber L."/>
            <person name="Nielsen L.P."/>
            <person name="Kjeldsen K.U."/>
            <person name="Boesen T."/>
            <person name="Boggild A."/>
            <person name="Meysman F."/>
            <person name="Geelhoed J."/>
            <person name="Schramm A."/>
        </authorList>
    </citation>
    <scope>NUCLEOTIDE SEQUENCE [LARGE SCALE GENOMIC DNA]</scope>
    <source>
        <strain evidence="4">GS</strain>
    </source>
</reference>
<comment type="caution">
    <text evidence="4">The sequence shown here is derived from an EMBL/GenBank/DDBJ whole genome shotgun (WGS) entry which is preliminary data.</text>
</comment>
<sequence length="262" mass="29539">MASELTWQKAIVKVLSMSETPLHYKEITERIVADGLRKNLGATPLATVGAQISASIKHDGDNSPYIRIDKGIFTLQKGVSISDVHDIAPDAIKQEEVEEQRETIITSFGMFWQRNAVEWNATPKLLGIQQIGATPVDFCKQLGIYLLYDGREVIYVGRSTERPLGKRLYEHTKDRLAVRWDRFSWFGLLPISGDGQIDALPEIYQAVNMIPALEAILIEALEPRQNRRRGDDLAAVEYLQKVDPEIEKKRIKATLDAALNKL</sequence>
<name>A0A521G4D0_9BACT</name>
<feature type="domain" description="GIY-YIG" evidence="2">
    <location>
        <begin position="140"/>
        <end position="227"/>
    </location>
</feature>
<evidence type="ECO:0000259" key="3">
    <source>
        <dbReference type="PROSITE" id="PS51913"/>
    </source>
</evidence>
<evidence type="ECO:0000256" key="1">
    <source>
        <dbReference type="ARBA" id="ARBA00023163"/>
    </source>
</evidence>
<dbReference type="CDD" id="cd00719">
    <property type="entry name" value="GIY-YIG_SF"/>
    <property type="match status" value="1"/>
</dbReference>
<keyword evidence="5" id="KW-1185">Reference proteome</keyword>
<feature type="domain" description="HTH HARE-type" evidence="3">
    <location>
        <begin position="5"/>
        <end position="78"/>
    </location>
</feature>
<dbReference type="GO" id="GO:0006355">
    <property type="term" value="P:regulation of DNA-templated transcription"/>
    <property type="evidence" value="ECO:0007669"/>
    <property type="project" value="InterPro"/>
</dbReference>
<accession>A0A521G4D0</accession>
<proteinExistence type="predicted"/>
<dbReference type="EMBL" id="NQJD01000004">
    <property type="protein sequence ID" value="TAA75731.1"/>
    <property type="molecule type" value="Genomic_DNA"/>
</dbReference>
<dbReference type="InterPro" id="IPR007759">
    <property type="entry name" value="Asxl_HARE-HTH"/>
</dbReference>
<dbReference type="AlphaFoldDB" id="A0A521G4D0"/>
<keyword evidence="4" id="KW-0378">Hydrolase</keyword>
<keyword evidence="4" id="KW-0255">Endonuclease</keyword>
<dbReference type="GO" id="GO:0004519">
    <property type="term" value="F:endonuclease activity"/>
    <property type="evidence" value="ECO:0007669"/>
    <property type="project" value="UniProtKB-KW"/>
</dbReference>
<protein>
    <submittedName>
        <fullName evidence="4">HB1, ASXL, restriction endonuclease HTH domain</fullName>
    </submittedName>
</protein>
<evidence type="ECO:0000313" key="5">
    <source>
        <dbReference type="Proteomes" id="UP000316238"/>
    </source>
</evidence>